<dbReference type="AlphaFoldDB" id="A0A165EQB2"/>
<dbReference type="PANTHER" id="PTHR43441:SF5">
    <property type="entry name" value="FAMILY ACETYLTRANSFERASE, PUTATIVE-RELATED"/>
    <property type="match status" value="1"/>
</dbReference>
<keyword evidence="3" id="KW-1185">Reference proteome</keyword>
<keyword evidence="2" id="KW-0808">Transferase</keyword>
<dbReference type="SUPFAM" id="SSF55729">
    <property type="entry name" value="Acyl-CoA N-acyltransferases (Nat)"/>
    <property type="match status" value="1"/>
</dbReference>
<dbReference type="PROSITE" id="PS51186">
    <property type="entry name" value="GNAT"/>
    <property type="match status" value="1"/>
</dbReference>
<dbReference type="Pfam" id="PF13302">
    <property type="entry name" value="Acetyltransf_3"/>
    <property type="match status" value="1"/>
</dbReference>
<evidence type="ECO:0000259" key="1">
    <source>
        <dbReference type="PROSITE" id="PS51186"/>
    </source>
</evidence>
<dbReference type="GO" id="GO:1990189">
    <property type="term" value="F:protein N-terminal-serine acetyltransferase activity"/>
    <property type="evidence" value="ECO:0007669"/>
    <property type="project" value="TreeGrafter"/>
</dbReference>
<sequence>MSFVNNYTPTEVSNEPTYGPHPYDVNFFFPVLLSSLESPRIKLTPFIPKVHAARYCDATAAHQHLYDFLPFSMPSLDSMLLFAEGMRSSSGKILFVIIDKTRPDATLPHLGGSLAGIIGLNNANLDYLSIDIGPIVVLPTFQRTHVAGHSVGLLLQYCMELPDATPNPGLGLRRITWLAKPDNPPSIRLAEKMGLTREGVLRWTYVTEAKGKRTRDGDPDQKPGRDCLLLAMTCEDWETRGRHIVEQQMDR</sequence>
<dbReference type="Proteomes" id="UP000076842">
    <property type="component" value="Unassembled WGS sequence"/>
</dbReference>
<dbReference type="InterPro" id="IPR051908">
    <property type="entry name" value="Ribosomal_N-acetyltransferase"/>
</dbReference>
<evidence type="ECO:0000313" key="3">
    <source>
        <dbReference type="Proteomes" id="UP000076842"/>
    </source>
</evidence>
<protein>
    <submittedName>
        <fullName evidence="2">Acyl-CoA N-acyltransferase</fullName>
    </submittedName>
</protein>
<evidence type="ECO:0000313" key="2">
    <source>
        <dbReference type="EMBL" id="KZT55322.1"/>
    </source>
</evidence>
<dbReference type="GO" id="GO:0008999">
    <property type="term" value="F:protein-N-terminal-alanine acetyltransferase activity"/>
    <property type="evidence" value="ECO:0007669"/>
    <property type="project" value="TreeGrafter"/>
</dbReference>
<reference evidence="2 3" key="1">
    <citation type="journal article" date="2016" name="Mol. Biol. Evol.">
        <title>Comparative Genomics of Early-Diverging Mushroom-Forming Fungi Provides Insights into the Origins of Lignocellulose Decay Capabilities.</title>
        <authorList>
            <person name="Nagy L.G."/>
            <person name="Riley R."/>
            <person name="Tritt A."/>
            <person name="Adam C."/>
            <person name="Daum C."/>
            <person name="Floudas D."/>
            <person name="Sun H."/>
            <person name="Yadav J.S."/>
            <person name="Pangilinan J."/>
            <person name="Larsson K.H."/>
            <person name="Matsuura K."/>
            <person name="Barry K."/>
            <person name="Labutti K."/>
            <person name="Kuo R."/>
            <person name="Ohm R.A."/>
            <person name="Bhattacharya S.S."/>
            <person name="Shirouzu T."/>
            <person name="Yoshinaga Y."/>
            <person name="Martin F.M."/>
            <person name="Grigoriev I.V."/>
            <person name="Hibbett D.S."/>
        </authorList>
    </citation>
    <scope>NUCLEOTIDE SEQUENCE [LARGE SCALE GENOMIC DNA]</scope>
    <source>
        <strain evidence="2 3">HHB12733</strain>
    </source>
</reference>
<keyword evidence="2" id="KW-0012">Acyltransferase</keyword>
<dbReference type="InterPro" id="IPR000182">
    <property type="entry name" value="GNAT_dom"/>
</dbReference>
<dbReference type="EMBL" id="KV423997">
    <property type="protein sequence ID" value="KZT55322.1"/>
    <property type="molecule type" value="Genomic_DNA"/>
</dbReference>
<dbReference type="InParanoid" id="A0A165EQB2"/>
<gene>
    <name evidence="2" type="ORF">CALCODRAFT_498793</name>
</gene>
<name>A0A165EQB2_9BASI</name>
<feature type="domain" description="N-acetyltransferase" evidence="1">
    <location>
        <begin position="53"/>
        <end position="216"/>
    </location>
</feature>
<dbReference type="OrthoDB" id="41238at2759"/>
<dbReference type="Gene3D" id="3.40.630.30">
    <property type="match status" value="1"/>
</dbReference>
<proteinExistence type="predicted"/>
<organism evidence="2 3">
    <name type="scientific">Calocera cornea HHB12733</name>
    <dbReference type="NCBI Taxonomy" id="1353952"/>
    <lineage>
        <taxon>Eukaryota</taxon>
        <taxon>Fungi</taxon>
        <taxon>Dikarya</taxon>
        <taxon>Basidiomycota</taxon>
        <taxon>Agaricomycotina</taxon>
        <taxon>Dacrymycetes</taxon>
        <taxon>Dacrymycetales</taxon>
        <taxon>Dacrymycetaceae</taxon>
        <taxon>Calocera</taxon>
    </lineage>
</organism>
<dbReference type="InterPro" id="IPR016181">
    <property type="entry name" value="Acyl_CoA_acyltransferase"/>
</dbReference>
<dbReference type="PANTHER" id="PTHR43441">
    <property type="entry name" value="RIBOSOMAL-PROTEIN-SERINE ACETYLTRANSFERASE"/>
    <property type="match status" value="1"/>
</dbReference>
<accession>A0A165EQB2</accession>